<feature type="transmembrane region" description="Helical" evidence="6">
    <location>
        <begin position="478"/>
        <end position="499"/>
    </location>
</feature>
<proteinExistence type="predicted"/>
<evidence type="ECO:0000256" key="3">
    <source>
        <dbReference type="ARBA" id="ARBA00022692"/>
    </source>
</evidence>
<evidence type="ECO:0000313" key="8">
    <source>
        <dbReference type="EMBL" id="MCQ4166213.1"/>
    </source>
</evidence>
<organism evidence="8 9">
    <name type="scientific">Tahibacter harae</name>
    <dbReference type="NCBI Taxonomy" id="2963937"/>
    <lineage>
        <taxon>Bacteria</taxon>
        <taxon>Pseudomonadati</taxon>
        <taxon>Pseudomonadota</taxon>
        <taxon>Gammaproteobacteria</taxon>
        <taxon>Lysobacterales</taxon>
        <taxon>Rhodanobacteraceae</taxon>
        <taxon>Tahibacter</taxon>
    </lineage>
</organism>
<evidence type="ECO:0000259" key="7">
    <source>
        <dbReference type="SMART" id="SM00849"/>
    </source>
</evidence>
<dbReference type="Pfam" id="PF03772">
    <property type="entry name" value="Competence"/>
    <property type="match status" value="1"/>
</dbReference>
<dbReference type="EMBL" id="JANFQO010000015">
    <property type="protein sequence ID" value="MCQ4166213.1"/>
    <property type="molecule type" value="Genomic_DNA"/>
</dbReference>
<dbReference type="SMART" id="SM00849">
    <property type="entry name" value="Lactamase_B"/>
    <property type="match status" value="1"/>
</dbReference>
<reference evidence="8" key="1">
    <citation type="submission" date="2022-07" db="EMBL/GenBank/DDBJ databases">
        <title>Tahibacter sp., a new gammaproteobacterium isolated from the silt sample collected at pig farm.</title>
        <authorList>
            <person name="Chen H."/>
        </authorList>
    </citation>
    <scope>NUCLEOTIDE SEQUENCE</scope>
    <source>
        <strain evidence="8">P2K</strain>
    </source>
</reference>
<evidence type="ECO:0000256" key="4">
    <source>
        <dbReference type="ARBA" id="ARBA00022989"/>
    </source>
</evidence>
<dbReference type="Pfam" id="PF13567">
    <property type="entry name" value="DUF4131"/>
    <property type="match status" value="1"/>
</dbReference>
<keyword evidence="3 6" id="KW-0812">Transmembrane</keyword>
<dbReference type="Pfam" id="PF00753">
    <property type="entry name" value="Lactamase_B"/>
    <property type="match status" value="1"/>
</dbReference>
<dbReference type="InterPro" id="IPR001279">
    <property type="entry name" value="Metallo-B-lactamas"/>
</dbReference>
<dbReference type="InterPro" id="IPR004477">
    <property type="entry name" value="ComEC_N"/>
</dbReference>
<feature type="domain" description="Metallo-beta-lactamase" evidence="7">
    <location>
        <begin position="538"/>
        <end position="722"/>
    </location>
</feature>
<dbReference type="PANTHER" id="PTHR30619">
    <property type="entry name" value="DNA INTERNALIZATION/COMPETENCE PROTEIN COMEC/REC2"/>
    <property type="match status" value="1"/>
</dbReference>
<dbReference type="NCBIfam" id="TIGR00361">
    <property type="entry name" value="ComEC_Rec2"/>
    <property type="match status" value="1"/>
</dbReference>
<comment type="caution">
    <text evidence="8">The sequence shown here is derived from an EMBL/GenBank/DDBJ whole genome shotgun (WGS) entry which is preliminary data.</text>
</comment>
<evidence type="ECO:0000256" key="5">
    <source>
        <dbReference type="ARBA" id="ARBA00023136"/>
    </source>
</evidence>
<comment type="subcellular location">
    <subcellularLocation>
        <location evidence="1">Cell membrane</location>
        <topology evidence="1">Multi-pass membrane protein</topology>
    </subcellularLocation>
</comment>
<accession>A0ABT1QVA9</accession>
<feature type="transmembrane region" description="Helical" evidence="6">
    <location>
        <begin position="425"/>
        <end position="458"/>
    </location>
</feature>
<name>A0ABT1QVA9_9GAMM</name>
<evidence type="ECO:0000313" key="9">
    <source>
        <dbReference type="Proteomes" id="UP001165498"/>
    </source>
</evidence>
<dbReference type="InterPro" id="IPR052159">
    <property type="entry name" value="Competence_DNA_uptake"/>
</dbReference>
<evidence type="ECO:0000256" key="2">
    <source>
        <dbReference type="ARBA" id="ARBA00022475"/>
    </source>
</evidence>
<dbReference type="InterPro" id="IPR025405">
    <property type="entry name" value="DUF4131"/>
</dbReference>
<feature type="transmembrane region" description="Helical" evidence="6">
    <location>
        <begin position="299"/>
        <end position="330"/>
    </location>
</feature>
<gene>
    <name evidence="8" type="ORF">NM961_15945</name>
</gene>
<keyword evidence="2" id="KW-1003">Cell membrane</keyword>
<dbReference type="NCBIfam" id="TIGR00360">
    <property type="entry name" value="ComEC_N-term"/>
    <property type="match status" value="1"/>
</dbReference>
<evidence type="ECO:0000256" key="6">
    <source>
        <dbReference type="SAM" id="Phobius"/>
    </source>
</evidence>
<keyword evidence="4 6" id="KW-1133">Transmembrane helix</keyword>
<feature type="transmembrane region" description="Helical" evidence="6">
    <location>
        <begin position="257"/>
        <end position="279"/>
    </location>
</feature>
<dbReference type="CDD" id="cd07731">
    <property type="entry name" value="ComA-like_MBL-fold"/>
    <property type="match status" value="1"/>
</dbReference>
<dbReference type="InterPro" id="IPR004797">
    <property type="entry name" value="Competence_ComEC/Rec2"/>
</dbReference>
<dbReference type="Gene3D" id="3.60.15.10">
    <property type="entry name" value="Ribonuclease Z/Hydroxyacylglutathione hydrolase-like"/>
    <property type="match status" value="1"/>
</dbReference>
<dbReference type="PANTHER" id="PTHR30619:SF1">
    <property type="entry name" value="RECOMBINATION PROTEIN 2"/>
    <property type="match status" value="1"/>
</dbReference>
<dbReference type="InterPro" id="IPR036866">
    <property type="entry name" value="RibonucZ/Hydroxyglut_hydro"/>
</dbReference>
<dbReference type="Proteomes" id="UP001165498">
    <property type="component" value="Unassembled WGS sequence"/>
</dbReference>
<dbReference type="RefSeq" id="WP_255915405.1">
    <property type="nucleotide sequence ID" value="NZ_JANFQO010000015.1"/>
</dbReference>
<protein>
    <submittedName>
        <fullName evidence="8">DNA internalization-related competence protein ComEC/Rec2</fullName>
    </submittedName>
</protein>
<dbReference type="InterPro" id="IPR035681">
    <property type="entry name" value="ComA-like_MBL"/>
</dbReference>
<sequence>MPAVIAIGQFAALLRRIARHPLAPGAVLALLAGSVSLQALPRLPPLSWLLAGGLLASLLWRWPLARLPALFLLGACNSGLRAELALRERLPPVLEGVELELRGRILDLPDRRADATRFDLVLHSASRNGEALPLRGRVRLSWYGTPPRLRPCASWQLRVRLKRPRGLSNPGGFDSERQALQLGLVAVGYVREDGANRELAPAPGCVAARRERIADAIAAEFGDTPVAHLLRALAVGDQRGLDAAEWQVLRATGVGHLIAISGFHVGMLALAGAWCARRLWRCRPQLALRWPAAVLEAPLALGCATAYAALAGFGIATVRTLLMLAVVMLARTLRRELPLRQALALALAALLLADPLALLAAGFWLSFAGVALLVYSFGNRPGLAWWRELVPAQVAMSLGLLPLSLWFFGHSSLVGPLANLVAVPWISFVVVPLTLAGVLTAALLPAAGSLILDIAAFALEGQWRLLEWLSTWPLAQWYFAEATAAAYGLAGLGVLWLLLPRGVPLRGVAALLLLPLLWPPAARPVRGGFDLSVIDVGQGLAVLLRTERHALLYDTGSRFPSGFDQGESVVAPAVQALGVRRLDTLVISHADGDHAGGAAGVIRNLHPRRIFAGEPVPGLDTAQACESGLAWQWDGVDFRALHPPPAGGGRGNASSCVLLVQSGQARLLLSGDMVAADEARIAAAAGAQPLVVLVPHHGSRTSSSNALLDALPIQAALVSAAYRSRFGHPHAEVVARYRERAVPLWNTADSGCLRWRFTPAAPPEPIEFCRQRRRHYWSE</sequence>
<dbReference type="SUPFAM" id="SSF56281">
    <property type="entry name" value="Metallo-hydrolase/oxidoreductase"/>
    <property type="match status" value="1"/>
</dbReference>
<evidence type="ECO:0000256" key="1">
    <source>
        <dbReference type="ARBA" id="ARBA00004651"/>
    </source>
</evidence>
<feature type="transmembrane region" description="Helical" evidence="6">
    <location>
        <begin position="342"/>
        <end position="375"/>
    </location>
</feature>
<keyword evidence="9" id="KW-1185">Reference proteome</keyword>
<keyword evidence="5 6" id="KW-0472">Membrane</keyword>
<feature type="transmembrane region" description="Helical" evidence="6">
    <location>
        <begin position="395"/>
        <end position="418"/>
    </location>
</feature>